<organism evidence="1 2">
    <name type="scientific">Macrolepiota fuliginosa MF-IS2</name>
    <dbReference type="NCBI Taxonomy" id="1400762"/>
    <lineage>
        <taxon>Eukaryota</taxon>
        <taxon>Fungi</taxon>
        <taxon>Dikarya</taxon>
        <taxon>Basidiomycota</taxon>
        <taxon>Agaricomycotina</taxon>
        <taxon>Agaricomycetes</taxon>
        <taxon>Agaricomycetidae</taxon>
        <taxon>Agaricales</taxon>
        <taxon>Agaricineae</taxon>
        <taxon>Agaricaceae</taxon>
        <taxon>Macrolepiota</taxon>
    </lineage>
</organism>
<sequence>MSVSRKDNQGFQADLTDRDIKPVDPFDLTHFYLMPNERLQVVGFIAVHAIPTGFVGCDGRRLLKWQLVLVSADMKKTVIFDVKNRRGRKGPEIYIAVSSRTSGFDNNIDRDNFWWHRSTYWTCFNGPPCFQYIIDLLERANNRYERWVDPFTLEGTFVWVREIVSLLERGGHVKAEIEVNGRVVGCNTSVVEDLEMWVSNWLVAYTDVYYCV</sequence>
<proteinExistence type="predicted"/>
<dbReference type="AlphaFoldDB" id="A0A9P5X9N4"/>
<evidence type="ECO:0000313" key="1">
    <source>
        <dbReference type="EMBL" id="KAF9446998.1"/>
    </source>
</evidence>
<gene>
    <name evidence="1" type="ORF">P691DRAFT_761147</name>
</gene>
<comment type="caution">
    <text evidence="1">The sequence shown here is derived from an EMBL/GenBank/DDBJ whole genome shotgun (WGS) entry which is preliminary data.</text>
</comment>
<protein>
    <submittedName>
        <fullName evidence="1">Uncharacterized protein</fullName>
    </submittedName>
</protein>
<evidence type="ECO:0000313" key="2">
    <source>
        <dbReference type="Proteomes" id="UP000807342"/>
    </source>
</evidence>
<name>A0A9P5X9N4_9AGAR</name>
<dbReference type="Proteomes" id="UP000807342">
    <property type="component" value="Unassembled WGS sequence"/>
</dbReference>
<dbReference type="EMBL" id="MU151220">
    <property type="protein sequence ID" value="KAF9446998.1"/>
    <property type="molecule type" value="Genomic_DNA"/>
</dbReference>
<dbReference type="OrthoDB" id="10524695at2759"/>
<reference evidence="1" key="1">
    <citation type="submission" date="2020-11" db="EMBL/GenBank/DDBJ databases">
        <authorList>
            <consortium name="DOE Joint Genome Institute"/>
            <person name="Ahrendt S."/>
            <person name="Riley R."/>
            <person name="Andreopoulos W."/>
            <person name="Labutti K."/>
            <person name="Pangilinan J."/>
            <person name="Ruiz-Duenas F.J."/>
            <person name="Barrasa J.M."/>
            <person name="Sanchez-Garcia M."/>
            <person name="Camarero S."/>
            <person name="Miyauchi S."/>
            <person name="Serrano A."/>
            <person name="Linde D."/>
            <person name="Babiker R."/>
            <person name="Drula E."/>
            <person name="Ayuso-Fernandez I."/>
            <person name="Pacheco R."/>
            <person name="Padilla G."/>
            <person name="Ferreira P."/>
            <person name="Barriuso J."/>
            <person name="Kellner H."/>
            <person name="Castanera R."/>
            <person name="Alfaro M."/>
            <person name="Ramirez L."/>
            <person name="Pisabarro A.G."/>
            <person name="Kuo A."/>
            <person name="Tritt A."/>
            <person name="Lipzen A."/>
            <person name="He G."/>
            <person name="Yan M."/>
            <person name="Ng V."/>
            <person name="Cullen D."/>
            <person name="Martin F."/>
            <person name="Rosso M.-N."/>
            <person name="Henrissat B."/>
            <person name="Hibbett D."/>
            <person name="Martinez A.T."/>
            <person name="Grigoriev I.V."/>
        </authorList>
    </citation>
    <scope>NUCLEOTIDE SEQUENCE</scope>
    <source>
        <strain evidence="1">MF-IS2</strain>
    </source>
</reference>
<accession>A0A9P5X9N4</accession>
<keyword evidence="2" id="KW-1185">Reference proteome</keyword>